<dbReference type="Pfam" id="PF07676">
    <property type="entry name" value="PD40"/>
    <property type="match status" value="4"/>
</dbReference>
<accession>A0A9D2E9A2</accession>
<dbReference type="Gene3D" id="2.120.10.30">
    <property type="entry name" value="TolB, C-terminal domain"/>
    <property type="match status" value="1"/>
</dbReference>
<dbReference type="EMBL" id="DXBX01000048">
    <property type="protein sequence ID" value="HIZ33121.1"/>
    <property type="molecule type" value="Genomic_DNA"/>
</dbReference>
<evidence type="ECO:0000313" key="4">
    <source>
        <dbReference type="Proteomes" id="UP000824028"/>
    </source>
</evidence>
<feature type="signal peptide" evidence="2">
    <location>
        <begin position="1"/>
        <end position="19"/>
    </location>
</feature>
<keyword evidence="2" id="KW-0732">Signal</keyword>
<gene>
    <name evidence="3" type="ORF">H9814_06180</name>
</gene>
<dbReference type="InterPro" id="IPR011042">
    <property type="entry name" value="6-blade_b-propeller_TolB-like"/>
</dbReference>
<dbReference type="Proteomes" id="UP000824028">
    <property type="component" value="Unassembled WGS sequence"/>
</dbReference>
<evidence type="ECO:0000256" key="1">
    <source>
        <dbReference type="ARBA" id="ARBA00009820"/>
    </source>
</evidence>
<evidence type="ECO:0000256" key="2">
    <source>
        <dbReference type="SAM" id="SignalP"/>
    </source>
</evidence>
<proteinExistence type="inferred from homology"/>
<comment type="similarity">
    <text evidence="1">Belongs to the TolB family.</text>
</comment>
<evidence type="ECO:0000313" key="3">
    <source>
        <dbReference type="EMBL" id="HIZ33121.1"/>
    </source>
</evidence>
<organism evidence="3 4">
    <name type="scientific">Candidatus Bacteroides merdigallinarum</name>
    <dbReference type="NCBI Taxonomy" id="2838473"/>
    <lineage>
        <taxon>Bacteria</taxon>
        <taxon>Pseudomonadati</taxon>
        <taxon>Bacteroidota</taxon>
        <taxon>Bacteroidia</taxon>
        <taxon>Bacteroidales</taxon>
        <taxon>Bacteroidaceae</taxon>
        <taxon>Bacteroides</taxon>
    </lineage>
</organism>
<dbReference type="PANTHER" id="PTHR36842:SF1">
    <property type="entry name" value="PROTEIN TOLB"/>
    <property type="match status" value="1"/>
</dbReference>
<comment type="caution">
    <text evidence="3">The sequence shown here is derived from an EMBL/GenBank/DDBJ whole genome shotgun (WGS) entry which is preliminary data.</text>
</comment>
<name>A0A9D2E9A2_9BACE</name>
<feature type="chain" id="PRO_5038845204" evidence="2">
    <location>
        <begin position="20"/>
        <end position="304"/>
    </location>
</feature>
<dbReference type="PANTHER" id="PTHR36842">
    <property type="entry name" value="PROTEIN TOLB HOMOLOG"/>
    <property type="match status" value="1"/>
</dbReference>
<sequence>MKHFFILVSFLLSIPMAHAQTKQVTSLLEVLDITTGAHTVVKEFPYLIEAPNWSVDGRWLIYNSGGRIYRLPADGQGEPQEIQTGFVNRCNNDHVLSADGRSIAVSHATREDGQSRIYTLPLSGSDSPRLVTPLAPSYLHGWSPDGRQLAYCAERNGNFDVYTIPVAGGEETRLTTAEDLDDGPEYSPCGRYIWFNSVRTGLMQVWRMKADGSEQTQMTFDEERNSWFPHVSPDGQWVIFIAYRKGDLKPNEHLPNKHVELRLMSAEGGEPRTLVKLFGGQGTINVNSWAPDSRRVAFVSYRTE</sequence>
<dbReference type="SUPFAM" id="SSF82171">
    <property type="entry name" value="DPP6 N-terminal domain-like"/>
    <property type="match status" value="1"/>
</dbReference>
<protein>
    <submittedName>
        <fullName evidence="3">Transporter</fullName>
    </submittedName>
</protein>
<dbReference type="InterPro" id="IPR011659">
    <property type="entry name" value="WD40"/>
</dbReference>
<reference evidence="3" key="1">
    <citation type="journal article" date="2021" name="PeerJ">
        <title>Extensive microbial diversity within the chicken gut microbiome revealed by metagenomics and culture.</title>
        <authorList>
            <person name="Gilroy R."/>
            <person name="Ravi A."/>
            <person name="Getino M."/>
            <person name="Pursley I."/>
            <person name="Horton D.L."/>
            <person name="Alikhan N.F."/>
            <person name="Baker D."/>
            <person name="Gharbi K."/>
            <person name="Hall N."/>
            <person name="Watson M."/>
            <person name="Adriaenssens E.M."/>
            <person name="Foster-Nyarko E."/>
            <person name="Jarju S."/>
            <person name="Secka A."/>
            <person name="Antonio M."/>
            <person name="Oren A."/>
            <person name="Chaudhuri R.R."/>
            <person name="La Ragione R."/>
            <person name="Hildebrand F."/>
            <person name="Pallen M.J."/>
        </authorList>
    </citation>
    <scope>NUCLEOTIDE SEQUENCE</scope>
    <source>
        <strain evidence="3">ChiHjej9B8-1298</strain>
    </source>
</reference>
<reference evidence="3" key="2">
    <citation type="submission" date="2021-04" db="EMBL/GenBank/DDBJ databases">
        <authorList>
            <person name="Gilroy R."/>
        </authorList>
    </citation>
    <scope>NUCLEOTIDE SEQUENCE</scope>
    <source>
        <strain evidence="3">ChiHjej9B8-1298</strain>
    </source>
</reference>
<dbReference type="AlphaFoldDB" id="A0A9D2E9A2"/>